<keyword evidence="1" id="KW-0812">Transmembrane</keyword>
<dbReference type="Proteomes" id="UP001363035">
    <property type="component" value="Unassembled WGS sequence"/>
</dbReference>
<comment type="caution">
    <text evidence="2">The sequence shown here is derived from an EMBL/GenBank/DDBJ whole genome shotgun (WGS) entry which is preliminary data.</text>
</comment>
<keyword evidence="1" id="KW-1133">Transmembrane helix</keyword>
<proteinExistence type="predicted"/>
<organism evidence="2 3">
    <name type="scientific">Sphingobacterium tenebrionis</name>
    <dbReference type="NCBI Taxonomy" id="3111775"/>
    <lineage>
        <taxon>Bacteria</taxon>
        <taxon>Pseudomonadati</taxon>
        <taxon>Bacteroidota</taxon>
        <taxon>Sphingobacteriia</taxon>
        <taxon>Sphingobacteriales</taxon>
        <taxon>Sphingobacteriaceae</taxon>
        <taxon>Sphingobacterium</taxon>
    </lineage>
</organism>
<keyword evidence="3" id="KW-1185">Reference proteome</keyword>
<feature type="transmembrane region" description="Helical" evidence="1">
    <location>
        <begin position="12"/>
        <end position="32"/>
    </location>
</feature>
<keyword evidence="1" id="KW-0472">Membrane</keyword>
<evidence type="ECO:0008006" key="4">
    <source>
        <dbReference type="Google" id="ProtNLM"/>
    </source>
</evidence>
<gene>
    <name evidence="2" type="ORF">VJ786_16135</name>
</gene>
<dbReference type="EMBL" id="JAYLLN010000061">
    <property type="protein sequence ID" value="MEI5986435.1"/>
    <property type="molecule type" value="Genomic_DNA"/>
</dbReference>
<protein>
    <recommendedName>
        <fullName evidence="4">Lipoprotein</fullName>
    </recommendedName>
</protein>
<name>A0ABU8IAJ6_9SPHI</name>
<reference evidence="2 3" key="1">
    <citation type="submission" date="2024-01" db="EMBL/GenBank/DDBJ databases">
        <title>Sphingobacterium tenebrionis sp. nov., a novel endophyte isolated from tenebrio molitor intestines.</title>
        <authorList>
            <person name="Zhang C."/>
        </authorList>
    </citation>
    <scope>NUCLEOTIDE SEQUENCE [LARGE SCALE GENOMIC DNA]</scope>
    <source>
        <strain evidence="2 3">PU5-4</strain>
    </source>
</reference>
<accession>A0ABU8IAJ6</accession>
<evidence type="ECO:0000256" key="1">
    <source>
        <dbReference type="SAM" id="Phobius"/>
    </source>
</evidence>
<feature type="transmembrane region" description="Helical" evidence="1">
    <location>
        <begin position="86"/>
        <end position="103"/>
    </location>
</feature>
<evidence type="ECO:0000313" key="2">
    <source>
        <dbReference type="EMBL" id="MEI5986435.1"/>
    </source>
</evidence>
<dbReference type="RefSeq" id="WP_099367404.1">
    <property type="nucleotide sequence ID" value="NZ_JAYLLN010000061.1"/>
</dbReference>
<evidence type="ECO:0000313" key="3">
    <source>
        <dbReference type="Proteomes" id="UP001363035"/>
    </source>
</evidence>
<sequence length="132" mass="15030">MLETLNKSTLQIGMLAKVLGIFLVFVLTSCPLKASIKQSFGQEQSIENRNNKSLRFENLMEQTTLECSSSTELFNGSKMHHAEVQFQPALIALGLVFLFAYFMNPREKVEYAWDTTKLNLNPSLIQLNRLNI</sequence>
<dbReference type="PROSITE" id="PS51257">
    <property type="entry name" value="PROKAR_LIPOPROTEIN"/>
    <property type="match status" value="1"/>
</dbReference>